<dbReference type="RefSeq" id="WP_072736928.1">
    <property type="nucleotide sequence ID" value="NZ_CP048813.1"/>
</dbReference>
<dbReference type="InterPro" id="IPR002150">
    <property type="entry name" value="Ribosomal_bL31"/>
</dbReference>
<feature type="binding site" evidence="7">
    <location>
        <position position="18"/>
    </location>
    <ligand>
        <name>Zn(2+)</name>
        <dbReference type="ChEBI" id="CHEBI:29105"/>
    </ligand>
</feature>
<protein>
    <recommendedName>
        <fullName evidence="6 7">Large ribosomal subunit protein bL31</fullName>
    </recommendedName>
</protein>
<keyword evidence="4 7" id="KW-0689">Ribosomal protein</keyword>
<keyword evidence="7" id="KW-0862">Zinc</keyword>
<evidence type="ECO:0000256" key="4">
    <source>
        <dbReference type="ARBA" id="ARBA00022980"/>
    </source>
</evidence>
<dbReference type="PROSITE" id="PS01143">
    <property type="entry name" value="RIBOSOMAL_L31"/>
    <property type="match status" value="1"/>
</dbReference>
<evidence type="ECO:0000256" key="6">
    <source>
        <dbReference type="ARBA" id="ARBA00035687"/>
    </source>
</evidence>
<evidence type="ECO:0000313" key="10">
    <source>
        <dbReference type="Proteomes" id="UP000183263"/>
    </source>
</evidence>
<comment type="function">
    <text evidence="7">Binds the 23S rRNA.</text>
</comment>
<evidence type="ECO:0000256" key="3">
    <source>
        <dbReference type="ARBA" id="ARBA00022884"/>
    </source>
</evidence>
<dbReference type="NCBIfam" id="NF001809">
    <property type="entry name" value="PRK00528.1"/>
    <property type="match status" value="1"/>
</dbReference>
<dbReference type="EMBL" id="FNDN01000009">
    <property type="protein sequence ID" value="SDI59464.1"/>
    <property type="molecule type" value="Genomic_DNA"/>
</dbReference>
<dbReference type="GO" id="GO:1990904">
    <property type="term" value="C:ribonucleoprotein complex"/>
    <property type="evidence" value="ECO:0007669"/>
    <property type="project" value="UniProtKB-KW"/>
</dbReference>
<evidence type="ECO:0000256" key="1">
    <source>
        <dbReference type="ARBA" id="ARBA00009296"/>
    </source>
</evidence>
<dbReference type="InterPro" id="IPR042105">
    <property type="entry name" value="Ribosomal_bL31_sf"/>
</dbReference>
<name>A0A1G8LUT6_9NOCA</name>
<comment type="cofactor">
    <cofactor evidence="7">
        <name>Zn(2+)</name>
        <dbReference type="ChEBI" id="CHEBI:29105"/>
    </cofactor>
    <text evidence="7">Binds 1 zinc ion per subunit.</text>
</comment>
<dbReference type="NCBIfam" id="NF000612">
    <property type="entry name" value="PRK00019.1"/>
    <property type="match status" value="1"/>
</dbReference>
<sequence>MKAGIHPDYGTTTVVCGCGNTFETRSTADGGRITVEVCSQCHPFYTGKQKILDTGGRVARFEARYGKGGGRPAKKSAEKADSANS</sequence>
<evidence type="ECO:0000313" key="9">
    <source>
        <dbReference type="EMBL" id="SDI59464.1"/>
    </source>
</evidence>
<feature type="binding site" evidence="7">
    <location>
        <position position="16"/>
    </location>
    <ligand>
        <name>Zn(2+)</name>
        <dbReference type="ChEBI" id="CHEBI:29105"/>
    </ligand>
</feature>
<organism evidence="9 10">
    <name type="scientific">Rhodococcus triatomae</name>
    <dbReference type="NCBI Taxonomy" id="300028"/>
    <lineage>
        <taxon>Bacteria</taxon>
        <taxon>Bacillati</taxon>
        <taxon>Actinomycetota</taxon>
        <taxon>Actinomycetes</taxon>
        <taxon>Mycobacteriales</taxon>
        <taxon>Nocardiaceae</taxon>
        <taxon>Rhodococcus</taxon>
    </lineage>
</organism>
<dbReference type="OrthoDB" id="9803251at2"/>
<reference evidence="9 10" key="1">
    <citation type="submission" date="2016-10" db="EMBL/GenBank/DDBJ databases">
        <authorList>
            <person name="de Groot N.N."/>
        </authorList>
    </citation>
    <scope>NUCLEOTIDE SEQUENCE [LARGE SCALE GENOMIC DNA]</scope>
    <source>
        <strain evidence="9 10">DSM 44892</strain>
    </source>
</reference>
<dbReference type="GO" id="GO:0019843">
    <property type="term" value="F:rRNA binding"/>
    <property type="evidence" value="ECO:0007669"/>
    <property type="project" value="UniProtKB-KW"/>
</dbReference>
<dbReference type="GO" id="GO:0005840">
    <property type="term" value="C:ribosome"/>
    <property type="evidence" value="ECO:0007669"/>
    <property type="project" value="UniProtKB-KW"/>
</dbReference>
<keyword evidence="10" id="KW-1185">Reference proteome</keyword>
<keyword evidence="3 7" id="KW-0694">RNA-binding</keyword>
<evidence type="ECO:0000256" key="8">
    <source>
        <dbReference type="SAM" id="MobiDB-lite"/>
    </source>
</evidence>
<dbReference type="InterPro" id="IPR034704">
    <property type="entry name" value="Ribosomal_bL28/bL31-like_sf"/>
</dbReference>
<dbReference type="AlphaFoldDB" id="A0A1G8LUT6"/>
<proteinExistence type="inferred from homology"/>
<gene>
    <name evidence="7" type="primary">rpmE</name>
    <name evidence="9" type="ORF">SAMN05444695_10917</name>
</gene>
<dbReference type="InterPro" id="IPR027491">
    <property type="entry name" value="Ribosomal_bL31_A"/>
</dbReference>
<accession>A0A1G8LUT6</accession>
<dbReference type="SUPFAM" id="SSF143800">
    <property type="entry name" value="L28p-like"/>
    <property type="match status" value="1"/>
</dbReference>
<comment type="subunit">
    <text evidence="7">Part of the 50S ribosomal subunit.</text>
</comment>
<keyword evidence="2 7" id="KW-0699">rRNA-binding</keyword>
<dbReference type="GO" id="GO:0006412">
    <property type="term" value="P:translation"/>
    <property type="evidence" value="ECO:0007669"/>
    <property type="project" value="UniProtKB-UniRule"/>
</dbReference>
<evidence type="ECO:0000256" key="5">
    <source>
        <dbReference type="ARBA" id="ARBA00023274"/>
    </source>
</evidence>
<keyword evidence="5 7" id="KW-0687">Ribonucleoprotein</keyword>
<dbReference type="Gene3D" id="4.10.830.30">
    <property type="entry name" value="Ribosomal protein L31"/>
    <property type="match status" value="1"/>
</dbReference>
<dbReference type="PRINTS" id="PR01249">
    <property type="entry name" value="RIBOSOMALL31"/>
</dbReference>
<feature type="binding site" evidence="7">
    <location>
        <position position="41"/>
    </location>
    <ligand>
        <name>Zn(2+)</name>
        <dbReference type="ChEBI" id="CHEBI:29105"/>
    </ligand>
</feature>
<feature type="region of interest" description="Disordered" evidence="8">
    <location>
        <begin position="63"/>
        <end position="85"/>
    </location>
</feature>
<dbReference type="Proteomes" id="UP000183263">
    <property type="component" value="Unassembled WGS sequence"/>
</dbReference>
<dbReference type="GO" id="GO:0003735">
    <property type="term" value="F:structural constituent of ribosome"/>
    <property type="evidence" value="ECO:0007669"/>
    <property type="project" value="InterPro"/>
</dbReference>
<feature type="binding site" evidence="7">
    <location>
        <position position="38"/>
    </location>
    <ligand>
        <name>Zn(2+)</name>
        <dbReference type="ChEBI" id="CHEBI:29105"/>
    </ligand>
</feature>
<evidence type="ECO:0000256" key="2">
    <source>
        <dbReference type="ARBA" id="ARBA00022730"/>
    </source>
</evidence>
<dbReference type="PANTHER" id="PTHR33280">
    <property type="entry name" value="50S RIBOSOMAL PROTEIN L31, CHLOROPLASTIC"/>
    <property type="match status" value="1"/>
</dbReference>
<comment type="similarity">
    <text evidence="1 7">Belongs to the bacterial ribosomal protein bL31 family. Type A subfamily.</text>
</comment>
<feature type="compositionally biased region" description="Basic and acidic residues" evidence="8">
    <location>
        <begin position="75"/>
        <end position="85"/>
    </location>
</feature>
<dbReference type="NCBIfam" id="TIGR00105">
    <property type="entry name" value="L31"/>
    <property type="match status" value="1"/>
</dbReference>
<dbReference type="HAMAP" id="MF_00501">
    <property type="entry name" value="Ribosomal_bL31_1"/>
    <property type="match status" value="1"/>
</dbReference>
<dbReference type="PANTHER" id="PTHR33280:SF1">
    <property type="entry name" value="LARGE RIBOSOMAL SUBUNIT PROTEIN BL31C"/>
    <property type="match status" value="1"/>
</dbReference>
<dbReference type="Pfam" id="PF01197">
    <property type="entry name" value="Ribosomal_L31"/>
    <property type="match status" value="1"/>
</dbReference>
<keyword evidence="7" id="KW-0479">Metal-binding</keyword>
<evidence type="ECO:0000256" key="7">
    <source>
        <dbReference type="HAMAP-Rule" id="MF_00501"/>
    </source>
</evidence>
<dbReference type="GO" id="GO:0046872">
    <property type="term" value="F:metal ion binding"/>
    <property type="evidence" value="ECO:0007669"/>
    <property type="project" value="UniProtKB-KW"/>
</dbReference>